<dbReference type="PANTHER" id="PTHR32322">
    <property type="entry name" value="INNER MEMBRANE TRANSPORTER"/>
    <property type="match status" value="1"/>
</dbReference>
<feature type="transmembrane region" description="Helical" evidence="6">
    <location>
        <begin position="248"/>
        <end position="267"/>
    </location>
</feature>
<dbReference type="InterPro" id="IPR037185">
    <property type="entry name" value="EmrE-like"/>
</dbReference>
<protein>
    <recommendedName>
        <fullName evidence="7">EamA domain-containing protein</fullName>
    </recommendedName>
</protein>
<evidence type="ECO:0000313" key="9">
    <source>
        <dbReference type="Proteomes" id="UP000178558"/>
    </source>
</evidence>
<evidence type="ECO:0000256" key="3">
    <source>
        <dbReference type="ARBA" id="ARBA00022692"/>
    </source>
</evidence>
<dbReference type="AlphaFoldDB" id="A0A1F7J3S6"/>
<feature type="transmembrane region" description="Helical" evidence="6">
    <location>
        <begin position="41"/>
        <end position="57"/>
    </location>
</feature>
<dbReference type="PANTHER" id="PTHR32322:SF18">
    <property type="entry name" value="S-ADENOSYLMETHIONINE_S-ADENOSYLHOMOCYSTEINE TRANSPORTER"/>
    <property type="match status" value="1"/>
</dbReference>
<feature type="transmembrane region" description="Helical" evidence="6">
    <location>
        <begin position="183"/>
        <end position="205"/>
    </location>
</feature>
<dbReference type="Pfam" id="PF00892">
    <property type="entry name" value="EamA"/>
    <property type="match status" value="2"/>
</dbReference>
<evidence type="ECO:0000313" key="8">
    <source>
        <dbReference type="EMBL" id="OGK50244.1"/>
    </source>
</evidence>
<name>A0A1F7J3S6_9BACT</name>
<proteinExistence type="predicted"/>
<keyword evidence="5 6" id="KW-0472">Membrane</keyword>
<comment type="caution">
    <text evidence="8">The sequence shown here is derived from an EMBL/GenBank/DDBJ whole genome shotgun (WGS) entry which is preliminary data.</text>
</comment>
<gene>
    <name evidence="8" type="ORF">A3B50_00490</name>
</gene>
<feature type="transmembrane region" description="Helical" evidence="6">
    <location>
        <begin position="69"/>
        <end position="86"/>
    </location>
</feature>
<keyword evidence="2" id="KW-1003">Cell membrane</keyword>
<evidence type="ECO:0000256" key="1">
    <source>
        <dbReference type="ARBA" id="ARBA00004651"/>
    </source>
</evidence>
<evidence type="ECO:0000256" key="4">
    <source>
        <dbReference type="ARBA" id="ARBA00022989"/>
    </source>
</evidence>
<evidence type="ECO:0000256" key="6">
    <source>
        <dbReference type="SAM" id="Phobius"/>
    </source>
</evidence>
<evidence type="ECO:0000259" key="7">
    <source>
        <dbReference type="Pfam" id="PF00892"/>
    </source>
</evidence>
<dbReference type="SUPFAM" id="SSF103481">
    <property type="entry name" value="Multidrug resistance efflux transporter EmrE"/>
    <property type="match status" value="2"/>
</dbReference>
<feature type="transmembrane region" description="Helical" evidence="6">
    <location>
        <begin position="149"/>
        <end position="171"/>
    </location>
</feature>
<feature type="transmembrane region" description="Helical" evidence="6">
    <location>
        <begin position="273"/>
        <end position="292"/>
    </location>
</feature>
<sequence>MKKLDDHTKALIAVLLAVVAGGGNAVFTKIALREIPPFSSIFLRWFIAFLFVLPLFLREKPKIDKDFGYAFAVSTFATINIVMFAFGVRLTSASVSQMIYAGVPMIIAILSYFMLKEKVTRQKVIGLIVGLAGVAIIIFSPLLHGGLDLRASVIGNFLIFISTISFSLYTIFSKKLQKKHSPVYVLATYIINSMIVGLVFGLFDFVTSPGWYLHISMITVWSILYTGIFGAFLFYLLYQYAIKHGTPVIASMSLYLLPIAAFIWASILLGEKLTPGFILGSILAFAGAYLVTKKPAPTAYS</sequence>
<dbReference type="Proteomes" id="UP000178558">
    <property type="component" value="Unassembled WGS sequence"/>
</dbReference>
<dbReference type="Gene3D" id="1.10.3730.20">
    <property type="match status" value="1"/>
</dbReference>
<keyword evidence="4 6" id="KW-1133">Transmembrane helix</keyword>
<evidence type="ECO:0000256" key="2">
    <source>
        <dbReference type="ARBA" id="ARBA00022475"/>
    </source>
</evidence>
<reference evidence="8 9" key="1">
    <citation type="journal article" date="2016" name="Nat. Commun.">
        <title>Thousands of microbial genomes shed light on interconnected biogeochemical processes in an aquifer system.</title>
        <authorList>
            <person name="Anantharaman K."/>
            <person name="Brown C.T."/>
            <person name="Hug L.A."/>
            <person name="Sharon I."/>
            <person name="Castelle C.J."/>
            <person name="Probst A.J."/>
            <person name="Thomas B.C."/>
            <person name="Singh A."/>
            <person name="Wilkins M.J."/>
            <person name="Karaoz U."/>
            <person name="Brodie E.L."/>
            <person name="Williams K.H."/>
            <person name="Hubbard S.S."/>
            <person name="Banfield J.F."/>
        </authorList>
    </citation>
    <scope>NUCLEOTIDE SEQUENCE [LARGE SCALE GENOMIC DNA]</scope>
</reference>
<dbReference type="EMBL" id="MGAQ01000020">
    <property type="protein sequence ID" value="OGK50244.1"/>
    <property type="molecule type" value="Genomic_DNA"/>
</dbReference>
<feature type="transmembrane region" description="Helical" evidence="6">
    <location>
        <begin position="211"/>
        <end position="236"/>
    </location>
</feature>
<feature type="transmembrane region" description="Helical" evidence="6">
    <location>
        <begin position="124"/>
        <end position="143"/>
    </location>
</feature>
<feature type="domain" description="EamA" evidence="7">
    <location>
        <begin position="154"/>
        <end position="292"/>
    </location>
</feature>
<dbReference type="InterPro" id="IPR000620">
    <property type="entry name" value="EamA_dom"/>
</dbReference>
<organism evidence="8 9">
    <name type="scientific">Candidatus Roizmanbacteria bacterium RIFCSPLOWO2_01_FULL_40_42</name>
    <dbReference type="NCBI Taxonomy" id="1802066"/>
    <lineage>
        <taxon>Bacteria</taxon>
        <taxon>Candidatus Roizmaniibacteriota</taxon>
    </lineage>
</organism>
<dbReference type="InterPro" id="IPR050638">
    <property type="entry name" value="AA-Vitamin_Transporters"/>
</dbReference>
<evidence type="ECO:0000256" key="5">
    <source>
        <dbReference type="ARBA" id="ARBA00023136"/>
    </source>
</evidence>
<feature type="domain" description="EamA" evidence="7">
    <location>
        <begin position="9"/>
        <end position="138"/>
    </location>
</feature>
<feature type="transmembrane region" description="Helical" evidence="6">
    <location>
        <begin position="98"/>
        <end position="115"/>
    </location>
</feature>
<accession>A0A1F7J3S6</accession>
<keyword evidence="3 6" id="KW-0812">Transmembrane</keyword>
<dbReference type="GO" id="GO:0005886">
    <property type="term" value="C:plasma membrane"/>
    <property type="evidence" value="ECO:0007669"/>
    <property type="project" value="UniProtKB-SubCell"/>
</dbReference>
<comment type="subcellular location">
    <subcellularLocation>
        <location evidence="1">Cell membrane</location>
        <topology evidence="1">Multi-pass membrane protein</topology>
    </subcellularLocation>
</comment>